<dbReference type="InParanoid" id="T1HJN9"/>
<dbReference type="Gene3D" id="3.60.10.10">
    <property type="entry name" value="Endonuclease/exonuclease/phosphatase"/>
    <property type="match status" value="1"/>
</dbReference>
<evidence type="ECO:0000313" key="1">
    <source>
        <dbReference type="EnsemblMetazoa" id="RPRC004261-PA"/>
    </source>
</evidence>
<dbReference type="VEuPathDB" id="VectorBase:RPRC004261"/>
<proteinExistence type="predicted"/>
<accession>T1HJN9</accession>
<keyword evidence="2" id="KW-1185">Reference proteome</keyword>
<dbReference type="EMBL" id="ACPB03044695">
    <property type="status" value="NOT_ANNOTATED_CDS"/>
    <property type="molecule type" value="Genomic_DNA"/>
</dbReference>
<name>T1HJN9_RHOPR</name>
<dbReference type="HOGENOM" id="CLU_1588509_0_0_1"/>
<dbReference type="AlphaFoldDB" id="T1HJN9"/>
<organism evidence="1 2">
    <name type="scientific">Rhodnius prolixus</name>
    <name type="common">Triatomid bug</name>
    <dbReference type="NCBI Taxonomy" id="13249"/>
    <lineage>
        <taxon>Eukaryota</taxon>
        <taxon>Metazoa</taxon>
        <taxon>Ecdysozoa</taxon>
        <taxon>Arthropoda</taxon>
        <taxon>Hexapoda</taxon>
        <taxon>Insecta</taxon>
        <taxon>Pterygota</taxon>
        <taxon>Neoptera</taxon>
        <taxon>Paraneoptera</taxon>
        <taxon>Hemiptera</taxon>
        <taxon>Heteroptera</taxon>
        <taxon>Panheteroptera</taxon>
        <taxon>Cimicomorpha</taxon>
        <taxon>Reduviidae</taxon>
        <taxon>Triatominae</taxon>
        <taxon>Rhodnius</taxon>
    </lineage>
</organism>
<protein>
    <recommendedName>
        <fullName evidence="3">Endonuclease/exonuclease/phosphatase domain-containing protein</fullName>
    </recommendedName>
</protein>
<sequence length="168" mass="18704">MFPRNNIHGKTTFAGSASFDIILSEAVKEKSLGRASGGIMVLLNRRCSFNSNLIYKDDTIVLLKLRTNSFSFILGVIFWRPIKIYDLYIPTLAELLQKITTKYSNLPILIGGDFNSRIGSLNCLDEDIFNGSILIPIRETSDVHICLILKRMCGPLAWNLSFGAESAA</sequence>
<dbReference type="InterPro" id="IPR036691">
    <property type="entry name" value="Endo/exonu/phosph_ase_sf"/>
</dbReference>
<reference evidence="1" key="1">
    <citation type="submission" date="2015-05" db="UniProtKB">
        <authorList>
            <consortium name="EnsemblMetazoa"/>
        </authorList>
    </citation>
    <scope>IDENTIFICATION</scope>
</reference>
<dbReference type="SUPFAM" id="SSF56219">
    <property type="entry name" value="DNase I-like"/>
    <property type="match status" value="1"/>
</dbReference>
<evidence type="ECO:0000313" key="2">
    <source>
        <dbReference type="Proteomes" id="UP000015103"/>
    </source>
</evidence>
<evidence type="ECO:0008006" key="3">
    <source>
        <dbReference type="Google" id="ProtNLM"/>
    </source>
</evidence>
<dbReference type="EnsemblMetazoa" id="RPRC004261-RA">
    <property type="protein sequence ID" value="RPRC004261-PA"/>
    <property type="gene ID" value="RPRC004261"/>
</dbReference>
<dbReference type="Proteomes" id="UP000015103">
    <property type="component" value="Unassembled WGS sequence"/>
</dbReference>